<feature type="non-terminal residue" evidence="2">
    <location>
        <position position="1"/>
    </location>
</feature>
<organism evidence="2">
    <name type="scientific">Ateleopus japonicus</name>
    <name type="common">Pacific jellynose fish</name>
    <dbReference type="NCBI Taxonomy" id="143306"/>
    <lineage>
        <taxon>Eukaryota</taxon>
        <taxon>Metazoa</taxon>
        <taxon>Chordata</taxon>
        <taxon>Craniata</taxon>
        <taxon>Vertebrata</taxon>
        <taxon>Euteleostomi</taxon>
        <taxon>Actinopterygii</taxon>
        <taxon>Neopterygii</taxon>
        <taxon>Teleostei</taxon>
        <taxon>Neoteleostei</taxon>
        <taxon>Ateleopodiformes</taxon>
        <taxon>Ateleopodidae</taxon>
        <taxon>Ateleopus</taxon>
    </lineage>
</organism>
<proteinExistence type="predicted"/>
<name>B6ZH83_ATEJA</name>
<evidence type="ECO:0000256" key="1">
    <source>
        <dbReference type="SAM" id="MobiDB-lite"/>
    </source>
</evidence>
<protein>
    <submittedName>
        <fullName evidence="2">Growth differentiation factor 5</fullName>
    </submittedName>
</protein>
<sequence>RRMRRAPVARGSKKPQQSPPHPQQHSLTPPHPAAKTQQTKPRC</sequence>
<dbReference type="EMBL" id="AB369564">
    <property type="protein sequence ID" value="BAG84668.1"/>
    <property type="molecule type" value="Genomic_DNA"/>
</dbReference>
<accession>B6ZH83</accession>
<dbReference type="AlphaFoldDB" id="B6ZH83"/>
<evidence type="ECO:0000313" key="2">
    <source>
        <dbReference type="EMBL" id="BAG84668.1"/>
    </source>
</evidence>
<gene>
    <name evidence="2" type="primary">Gdf5</name>
</gene>
<feature type="compositionally biased region" description="Basic residues" evidence="1">
    <location>
        <begin position="1"/>
        <end position="13"/>
    </location>
</feature>
<feature type="region of interest" description="Disordered" evidence="1">
    <location>
        <begin position="1"/>
        <end position="43"/>
    </location>
</feature>
<feature type="non-terminal residue" evidence="2">
    <location>
        <position position="43"/>
    </location>
</feature>
<reference evidence="2" key="1">
    <citation type="journal article" date="2008" name="Mol. Biol. Evol.">
        <title>Heterotypy in the N-Terminal Region of Growth/Differentiation Factor 5 (GDF5) Mature Protein during Teleost Evolution.</title>
        <authorList>
            <person name="Fujimura K."/>
            <person name="Terai Y."/>
            <person name="Ishiguro N."/>
            <person name="Miya M."/>
            <person name="Nishida M."/>
            <person name="Okada N."/>
        </authorList>
    </citation>
    <scope>NUCLEOTIDE SEQUENCE</scope>
</reference>